<reference evidence="1 2" key="1">
    <citation type="journal article" date="2014" name="Genome Biol. Evol.">
        <title>The genome of the myxosporean Thelohanellus kitauei shows adaptations to nutrient acquisition within its fish host.</title>
        <authorList>
            <person name="Yang Y."/>
            <person name="Xiong J."/>
            <person name="Zhou Z."/>
            <person name="Huo F."/>
            <person name="Miao W."/>
            <person name="Ran C."/>
            <person name="Liu Y."/>
            <person name="Zhang J."/>
            <person name="Feng J."/>
            <person name="Wang M."/>
            <person name="Wang M."/>
            <person name="Wang L."/>
            <person name="Yao B."/>
        </authorList>
    </citation>
    <scope>NUCLEOTIDE SEQUENCE [LARGE SCALE GENOMIC DNA]</scope>
    <source>
        <strain evidence="1">Wuqing</strain>
    </source>
</reference>
<evidence type="ECO:0000313" key="2">
    <source>
        <dbReference type="Proteomes" id="UP000031668"/>
    </source>
</evidence>
<organism evidence="1 2">
    <name type="scientific">Thelohanellus kitauei</name>
    <name type="common">Myxosporean</name>
    <dbReference type="NCBI Taxonomy" id="669202"/>
    <lineage>
        <taxon>Eukaryota</taxon>
        <taxon>Metazoa</taxon>
        <taxon>Cnidaria</taxon>
        <taxon>Myxozoa</taxon>
        <taxon>Myxosporea</taxon>
        <taxon>Bivalvulida</taxon>
        <taxon>Platysporina</taxon>
        <taxon>Myxobolidae</taxon>
        <taxon>Thelohanellus</taxon>
    </lineage>
</organism>
<evidence type="ECO:0000313" key="1">
    <source>
        <dbReference type="EMBL" id="KII71161.1"/>
    </source>
</evidence>
<comment type="caution">
    <text evidence="1">The sequence shown here is derived from an EMBL/GenBank/DDBJ whole genome shotgun (WGS) entry which is preliminary data.</text>
</comment>
<proteinExistence type="predicted"/>
<dbReference type="AlphaFoldDB" id="A0A0C2MV08"/>
<protein>
    <submittedName>
        <fullName evidence="1">Uncharacterized protein</fullName>
    </submittedName>
</protein>
<dbReference type="EMBL" id="JWZT01001836">
    <property type="protein sequence ID" value="KII71161.1"/>
    <property type="molecule type" value="Genomic_DNA"/>
</dbReference>
<accession>A0A0C2MV08</accession>
<gene>
    <name evidence="1" type="ORF">RF11_09181</name>
</gene>
<dbReference type="Proteomes" id="UP000031668">
    <property type="component" value="Unassembled WGS sequence"/>
</dbReference>
<name>A0A0C2MV08_THEKT</name>
<sequence length="398" mass="44981">MIDHDDDLKPYDNCRPSLVTAFPYVYNVALAVNAKVRVAMHLLTTDLYSFKEDHIVNITSDDSELIIRFNKAEDNSSSEIKCVIVEVGSEIEINSCNMSLWRAPNKLPLNFSIGYRYIFNTSTDYSLSSLNIQLNSSQEMHAPLKFFIHNISLEFLNSANICKMNYGYETAYGSFDSKELISFCKSAKTEYTTAAVTSPIHLIRESSLPRNTTPADIFLPKSSSNKPTLSTSAPAINTQEIYTTRSKSDTHSSSDITCTYSDNETAIELSQFHISVKAGLGRRALSYSMGYKLKFHTKTKYDVSNRVIELDIPNTSSKISIRFPQTKLLPPLQLYRHLRFPLAPDYTAYTPKFPPFENIIQQRDDRRLRKGKTVLSPRVLASITLQAMLPMSRSALDP</sequence>
<keyword evidence="2" id="KW-1185">Reference proteome</keyword>